<dbReference type="EMBL" id="JBHUEY010000001">
    <property type="protein sequence ID" value="MFD1784054.1"/>
    <property type="molecule type" value="Genomic_DNA"/>
</dbReference>
<proteinExistence type="predicted"/>
<gene>
    <name evidence="1" type="ORF">ACFSC0_11665</name>
</gene>
<comment type="caution">
    <text evidence="1">The sequence shown here is derived from an EMBL/GenBank/DDBJ whole genome shotgun (WGS) entry which is preliminary data.</text>
</comment>
<organism evidence="1 2">
    <name type="scientific">Phenylobacterium terrae</name>
    <dbReference type="NCBI Taxonomy" id="2665495"/>
    <lineage>
        <taxon>Bacteria</taxon>
        <taxon>Pseudomonadati</taxon>
        <taxon>Pseudomonadota</taxon>
        <taxon>Alphaproteobacteria</taxon>
        <taxon>Caulobacterales</taxon>
        <taxon>Caulobacteraceae</taxon>
        <taxon>Phenylobacterium</taxon>
    </lineage>
</organism>
<dbReference type="Proteomes" id="UP001597237">
    <property type="component" value="Unassembled WGS sequence"/>
</dbReference>
<protein>
    <submittedName>
        <fullName evidence="1">Uncharacterized protein</fullName>
    </submittedName>
</protein>
<reference evidence="2" key="1">
    <citation type="journal article" date="2019" name="Int. J. Syst. Evol. Microbiol.">
        <title>The Global Catalogue of Microorganisms (GCM) 10K type strain sequencing project: providing services to taxonomists for standard genome sequencing and annotation.</title>
        <authorList>
            <consortium name="The Broad Institute Genomics Platform"/>
            <consortium name="The Broad Institute Genome Sequencing Center for Infectious Disease"/>
            <person name="Wu L."/>
            <person name="Ma J."/>
        </authorList>
    </citation>
    <scope>NUCLEOTIDE SEQUENCE [LARGE SCALE GENOMIC DNA]</scope>
    <source>
        <strain evidence="2">DFY28</strain>
    </source>
</reference>
<dbReference type="RefSeq" id="WP_377282758.1">
    <property type="nucleotide sequence ID" value="NZ_JBHRSI010000008.1"/>
</dbReference>
<keyword evidence="2" id="KW-1185">Reference proteome</keyword>
<accession>A0ABW4N247</accession>
<evidence type="ECO:0000313" key="1">
    <source>
        <dbReference type="EMBL" id="MFD1784054.1"/>
    </source>
</evidence>
<evidence type="ECO:0000313" key="2">
    <source>
        <dbReference type="Proteomes" id="UP001597237"/>
    </source>
</evidence>
<sequence length="148" mass="15617">MDDPTPPAAAMNGVSGWALLRCRATATMRVTDCAPIAEAPPHWGFAQAALEMSPQLVLREGSPDYGYALPEPGEYALIPVAFCPQEVSEACRTASRQQSARFAARVKQIAELIESGRCAEARPAAAALGQPLYTALVDRECAAQDAAG</sequence>
<name>A0ABW4N247_9CAUL</name>